<dbReference type="Pfam" id="PF06399">
    <property type="entry name" value="GFRP"/>
    <property type="match status" value="1"/>
</dbReference>
<dbReference type="GO" id="GO:0009890">
    <property type="term" value="P:negative regulation of biosynthetic process"/>
    <property type="evidence" value="ECO:0007669"/>
    <property type="project" value="InterPro"/>
</dbReference>
<dbReference type="InterPro" id="IPR014807">
    <property type="entry name" value="Coa1"/>
</dbReference>
<dbReference type="Pfam" id="PF08695">
    <property type="entry name" value="Coa1"/>
    <property type="match status" value="1"/>
</dbReference>
<dbReference type="InterPro" id="IPR036717">
    <property type="entry name" value="GFRP_sf"/>
</dbReference>
<proteinExistence type="predicted"/>
<dbReference type="GO" id="GO:0032981">
    <property type="term" value="P:mitochondrial respiratory chain complex I assembly"/>
    <property type="evidence" value="ECO:0007669"/>
    <property type="project" value="TreeGrafter"/>
</dbReference>
<dbReference type="PANTHER" id="PTHR47148">
    <property type="entry name" value="CYTOCHROME C OXIDASE ASSEMBLY FACTOR 1 HOMOLOG"/>
    <property type="match status" value="1"/>
</dbReference>
<dbReference type="Gene3D" id="3.30.1410.10">
    <property type="entry name" value="GTP cyclohydrolase I feedback regulatory protein GFRP"/>
    <property type="match status" value="1"/>
</dbReference>
<reference evidence="2" key="1">
    <citation type="submission" date="2016-11" db="UniProtKB">
        <authorList>
            <consortium name="WormBaseParasite"/>
        </authorList>
    </citation>
    <scope>IDENTIFICATION</scope>
</reference>
<protein>
    <submittedName>
        <fullName evidence="2">GTP cyclohydrolase 1 feedback regulatory protein</fullName>
    </submittedName>
</protein>
<dbReference type="SUPFAM" id="SSF69761">
    <property type="entry name" value="GTP cyclohydrolase I feedback regulatory protein, GFRP"/>
    <property type="match status" value="1"/>
</dbReference>
<evidence type="ECO:0000313" key="1">
    <source>
        <dbReference type="Proteomes" id="UP000095283"/>
    </source>
</evidence>
<dbReference type="PANTHER" id="PTHR47148:SF1">
    <property type="entry name" value="CYTOCHROME C OXIDASE ASSEMBLY FACTOR 1 HOMOLOG"/>
    <property type="match status" value="1"/>
</dbReference>
<dbReference type="WBParaSite" id="Hba_06463">
    <property type="protein sequence ID" value="Hba_06463"/>
    <property type="gene ID" value="Hba_06463"/>
</dbReference>
<dbReference type="AlphaFoldDB" id="A0A1I7WMT8"/>
<keyword evidence="1" id="KW-1185">Reference proteome</keyword>
<dbReference type="InterPro" id="IPR009112">
    <property type="entry name" value="GTP_CycHdrlase_I_reg"/>
</dbReference>
<dbReference type="GO" id="GO:0033617">
    <property type="term" value="P:mitochondrial respiratory chain complex IV assembly"/>
    <property type="evidence" value="ECO:0007669"/>
    <property type="project" value="TreeGrafter"/>
</dbReference>
<organism evidence="1 2">
    <name type="scientific">Heterorhabditis bacteriophora</name>
    <name type="common">Entomopathogenic nematode worm</name>
    <dbReference type="NCBI Taxonomy" id="37862"/>
    <lineage>
        <taxon>Eukaryota</taxon>
        <taxon>Metazoa</taxon>
        <taxon>Ecdysozoa</taxon>
        <taxon>Nematoda</taxon>
        <taxon>Chromadorea</taxon>
        <taxon>Rhabditida</taxon>
        <taxon>Rhabditina</taxon>
        <taxon>Rhabditomorpha</taxon>
        <taxon>Strongyloidea</taxon>
        <taxon>Heterorhabditidae</taxon>
        <taxon>Heterorhabditis</taxon>
    </lineage>
</organism>
<dbReference type="Proteomes" id="UP000095283">
    <property type="component" value="Unplaced"/>
</dbReference>
<evidence type="ECO:0000313" key="2">
    <source>
        <dbReference type="WBParaSite" id="Hba_06463"/>
    </source>
</evidence>
<dbReference type="GO" id="GO:0005743">
    <property type="term" value="C:mitochondrial inner membrane"/>
    <property type="evidence" value="ECO:0007669"/>
    <property type="project" value="TreeGrafter"/>
</dbReference>
<name>A0A1I7WMT8_HETBA</name>
<sequence>MPYMLISTQIRMEVGPTFVGDGDSDPQLMELLQAKPSKQLGNEFKVKTTTLVKIAAGGFLAGSTGLYLAQKVVQRRVRSLPHYGESLRIVAEHDEAKQALGPPIMVGTVDLADRRHNYVGKNKSMLRIPVTGSLTCGHLDVMALRSDEKDEFTTSKVRLFLQDNSVIIYDNGQWDDSSSEYKTDE</sequence>
<accession>A0A1I7WMT8</accession>